<gene>
    <name evidence="2" type="ORF">RhiirC2_707328</name>
</gene>
<proteinExistence type="predicted"/>
<accession>A0A2N1NRJ1</accession>
<sequence>MNKKSLKLSSIILFYLLAFLALTIIVDAHGNHGKCKTTTTTTTTTITKTSSTCKATPTLKLKNHGCGCDKDKRGHGNGNVHGHCTKTATCTLTKIACVTPPPTCILDGKPCTGGAQNCCGKVCCDDGLCAGVGSTCTPQ</sequence>
<protein>
    <submittedName>
        <fullName evidence="2">Uncharacterized protein</fullName>
    </submittedName>
</protein>
<dbReference type="VEuPathDB" id="FungiDB:FUN_008501"/>
<dbReference type="OrthoDB" id="2438369at2759"/>
<feature type="chain" id="PRO_5014696811" evidence="1">
    <location>
        <begin position="29"/>
        <end position="139"/>
    </location>
</feature>
<name>A0A2N1NRJ1_9GLOM</name>
<reference evidence="2 3" key="2">
    <citation type="submission" date="2017-10" db="EMBL/GenBank/DDBJ databases">
        <title>Extensive intraspecific genome diversity in a model arbuscular mycorrhizal fungus.</title>
        <authorList>
            <person name="Chen E.C.H."/>
            <person name="Morin E."/>
            <person name="Baudet D."/>
            <person name="Noel J."/>
            <person name="Ndikumana S."/>
            <person name="Charron P."/>
            <person name="St-Onge C."/>
            <person name="Giorgi J."/>
            <person name="Grigoriev I.V."/>
            <person name="Roux C."/>
            <person name="Martin F.M."/>
            <person name="Corradi N."/>
        </authorList>
    </citation>
    <scope>NUCLEOTIDE SEQUENCE [LARGE SCALE GENOMIC DNA]</scope>
    <source>
        <strain evidence="2 3">C2</strain>
    </source>
</reference>
<organism evidence="2 3">
    <name type="scientific">Rhizophagus irregularis</name>
    <dbReference type="NCBI Taxonomy" id="588596"/>
    <lineage>
        <taxon>Eukaryota</taxon>
        <taxon>Fungi</taxon>
        <taxon>Fungi incertae sedis</taxon>
        <taxon>Mucoromycota</taxon>
        <taxon>Glomeromycotina</taxon>
        <taxon>Glomeromycetes</taxon>
        <taxon>Glomerales</taxon>
        <taxon>Glomeraceae</taxon>
        <taxon>Rhizophagus</taxon>
    </lineage>
</organism>
<dbReference type="AlphaFoldDB" id="A0A2N1NRJ1"/>
<evidence type="ECO:0000256" key="1">
    <source>
        <dbReference type="SAM" id="SignalP"/>
    </source>
</evidence>
<evidence type="ECO:0000313" key="3">
    <source>
        <dbReference type="Proteomes" id="UP000233469"/>
    </source>
</evidence>
<feature type="signal peptide" evidence="1">
    <location>
        <begin position="1"/>
        <end position="28"/>
    </location>
</feature>
<comment type="caution">
    <text evidence="2">The sequence shown here is derived from an EMBL/GenBank/DDBJ whole genome shotgun (WGS) entry which is preliminary data.</text>
</comment>
<dbReference type="Proteomes" id="UP000233469">
    <property type="component" value="Unassembled WGS sequence"/>
</dbReference>
<reference evidence="2 3" key="1">
    <citation type="submission" date="2016-04" db="EMBL/GenBank/DDBJ databases">
        <title>Genome analyses suggest a sexual origin of heterokaryosis in a supposedly ancient asexual fungus.</title>
        <authorList>
            <person name="Ropars J."/>
            <person name="Sedzielewska K."/>
            <person name="Noel J."/>
            <person name="Charron P."/>
            <person name="Farinelli L."/>
            <person name="Marton T."/>
            <person name="Kruger M."/>
            <person name="Pelin A."/>
            <person name="Brachmann A."/>
            <person name="Corradi N."/>
        </authorList>
    </citation>
    <scope>NUCLEOTIDE SEQUENCE [LARGE SCALE GENOMIC DNA]</scope>
    <source>
        <strain evidence="2 3">C2</strain>
    </source>
</reference>
<evidence type="ECO:0000313" key="2">
    <source>
        <dbReference type="EMBL" id="PKK76522.1"/>
    </source>
</evidence>
<dbReference type="EMBL" id="LLXL01000179">
    <property type="protein sequence ID" value="PKK76522.1"/>
    <property type="molecule type" value="Genomic_DNA"/>
</dbReference>
<keyword evidence="1" id="KW-0732">Signal</keyword>